<feature type="region of interest" description="Disordered" evidence="1">
    <location>
        <begin position="112"/>
        <end position="137"/>
    </location>
</feature>
<protein>
    <submittedName>
        <fullName evidence="2">Uncharacterized protein</fullName>
    </submittedName>
</protein>
<dbReference type="OrthoDB" id="2497589at2759"/>
<comment type="caution">
    <text evidence="2">The sequence shown here is derived from an EMBL/GenBank/DDBJ whole genome shotgun (WGS) entry which is preliminary data.</text>
</comment>
<accession>A0A9P6NKV6</accession>
<keyword evidence="3" id="KW-1185">Reference proteome</keyword>
<reference evidence="2" key="1">
    <citation type="submission" date="2013-11" db="EMBL/GenBank/DDBJ databases">
        <title>Genome sequence of the fusiform rust pathogen reveals effectors for host alternation and coevolution with pine.</title>
        <authorList>
            <consortium name="DOE Joint Genome Institute"/>
            <person name="Smith K."/>
            <person name="Pendleton A."/>
            <person name="Kubisiak T."/>
            <person name="Anderson C."/>
            <person name="Salamov A."/>
            <person name="Aerts A."/>
            <person name="Riley R."/>
            <person name="Clum A."/>
            <person name="Lindquist E."/>
            <person name="Ence D."/>
            <person name="Campbell M."/>
            <person name="Kronenberg Z."/>
            <person name="Feau N."/>
            <person name="Dhillon B."/>
            <person name="Hamelin R."/>
            <person name="Burleigh J."/>
            <person name="Smith J."/>
            <person name="Yandell M."/>
            <person name="Nelson C."/>
            <person name="Grigoriev I."/>
            <person name="Davis J."/>
        </authorList>
    </citation>
    <scope>NUCLEOTIDE SEQUENCE</scope>
    <source>
        <strain evidence="2">G11</strain>
    </source>
</reference>
<evidence type="ECO:0000256" key="1">
    <source>
        <dbReference type="SAM" id="MobiDB-lite"/>
    </source>
</evidence>
<evidence type="ECO:0000313" key="2">
    <source>
        <dbReference type="EMBL" id="KAG0145396.1"/>
    </source>
</evidence>
<evidence type="ECO:0000313" key="3">
    <source>
        <dbReference type="Proteomes" id="UP000886653"/>
    </source>
</evidence>
<dbReference type="EMBL" id="MU167277">
    <property type="protein sequence ID" value="KAG0145396.1"/>
    <property type="molecule type" value="Genomic_DNA"/>
</dbReference>
<organism evidence="2 3">
    <name type="scientific">Cronartium quercuum f. sp. fusiforme G11</name>
    <dbReference type="NCBI Taxonomy" id="708437"/>
    <lineage>
        <taxon>Eukaryota</taxon>
        <taxon>Fungi</taxon>
        <taxon>Dikarya</taxon>
        <taxon>Basidiomycota</taxon>
        <taxon>Pucciniomycotina</taxon>
        <taxon>Pucciniomycetes</taxon>
        <taxon>Pucciniales</taxon>
        <taxon>Coleosporiaceae</taxon>
        <taxon>Cronartium</taxon>
    </lineage>
</organism>
<feature type="region of interest" description="Disordered" evidence="1">
    <location>
        <begin position="1"/>
        <end position="41"/>
    </location>
</feature>
<sequence>MPPKRKAGSEAPASKSKSTETKTNSKAEEGSSKKAKPAFTKIVPDLTKEEFLEANHEIEIALGTNGELGKFKLQPTEFSTGSWGWRLNEKVKVTVNVDGVDKELQVQAGINMTVSGSKPTGKRGRPRKVTADDNDDE</sequence>
<name>A0A9P6NKV6_9BASI</name>
<feature type="compositionally biased region" description="Basic and acidic residues" evidence="1">
    <location>
        <begin position="17"/>
        <end position="32"/>
    </location>
</feature>
<dbReference type="Proteomes" id="UP000886653">
    <property type="component" value="Unassembled WGS sequence"/>
</dbReference>
<gene>
    <name evidence="2" type="ORF">CROQUDRAFT_45844</name>
</gene>
<proteinExistence type="predicted"/>
<dbReference type="AlphaFoldDB" id="A0A9P6NKV6"/>